<dbReference type="CDD" id="cd06261">
    <property type="entry name" value="TM_PBP2"/>
    <property type="match status" value="1"/>
</dbReference>
<dbReference type="NCBIfam" id="TIGR01097">
    <property type="entry name" value="PhnE"/>
    <property type="match status" value="1"/>
</dbReference>
<dbReference type="SUPFAM" id="SSF161098">
    <property type="entry name" value="MetI-like"/>
    <property type="match status" value="1"/>
</dbReference>
<comment type="subcellular location">
    <subcellularLocation>
        <location evidence="1 7">Cell membrane</location>
        <topology evidence="1 7">Multi-pass membrane protein</topology>
    </subcellularLocation>
</comment>
<comment type="caution">
    <text evidence="9">The sequence shown here is derived from an EMBL/GenBank/DDBJ whole genome shotgun (WGS) entry which is preliminary data.</text>
</comment>
<evidence type="ECO:0000259" key="8">
    <source>
        <dbReference type="PROSITE" id="PS50928"/>
    </source>
</evidence>
<gene>
    <name evidence="9" type="primary">phnE</name>
    <name evidence="9" type="ORF">JKV55_06560</name>
</gene>
<name>A0ABS1QR94_9GAMM</name>
<feature type="transmembrane region" description="Helical" evidence="7">
    <location>
        <begin position="252"/>
        <end position="270"/>
    </location>
</feature>
<evidence type="ECO:0000313" key="10">
    <source>
        <dbReference type="Proteomes" id="UP000638570"/>
    </source>
</evidence>
<dbReference type="PANTHER" id="PTHR30043:SF1">
    <property type="entry name" value="ABC TRANSPORT SYSTEM PERMEASE PROTEIN P69"/>
    <property type="match status" value="1"/>
</dbReference>
<evidence type="ECO:0000256" key="2">
    <source>
        <dbReference type="ARBA" id="ARBA00022448"/>
    </source>
</evidence>
<feature type="transmembrane region" description="Helical" evidence="7">
    <location>
        <begin position="92"/>
        <end position="117"/>
    </location>
</feature>
<dbReference type="RefSeq" id="WP_202083429.1">
    <property type="nucleotide sequence ID" value="NZ_JAERTZ010000015.1"/>
</dbReference>
<dbReference type="Gene3D" id="1.10.3720.10">
    <property type="entry name" value="MetI-like"/>
    <property type="match status" value="1"/>
</dbReference>
<proteinExistence type="inferred from homology"/>
<feature type="transmembrane region" description="Helical" evidence="7">
    <location>
        <begin position="138"/>
        <end position="161"/>
    </location>
</feature>
<keyword evidence="5 7" id="KW-1133">Transmembrane helix</keyword>
<dbReference type="EMBL" id="JAERTZ010000015">
    <property type="protein sequence ID" value="MBL1376996.1"/>
    <property type="molecule type" value="Genomic_DNA"/>
</dbReference>
<organism evidence="9 10">
    <name type="scientific">Zobellella iuensis</name>
    <dbReference type="NCBI Taxonomy" id="2803811"/>
    <lineage>
        <taxon>Bacteria</taxon>
        <taxon>Pseudomonadati</taxon>
        <taxon>Pseudomonadota</taxon>
        <taxon>Gammaproteobacteria</taxon>
        <taxon>Aeromonadales</taxon>
        <taxon>Aeromonadaceae</taxon>
        <taxon>Zobellella</taxon>
    </lineage>
</organism>
<keyword evidence="2 7" id="KW-0813">Transport</keyword>
<feature type="transmembrane region" description="Helical" evidence="7">
    <location>
        <begin position="32"/>
        <end position="49"/>
    </location>
</feature>
<feature type="domain" description="ABC transmembrane type-1" evidence="8">
    <location>
        <begin position="86"/>
        <end position="269"/>
    </location>
</feature>
<evidence type="ECO:0000256" key="3">
    <source>
        <dbReference type="ARBA" id="ARBA00022475"/>
    </source>
</evidence>
<dbReference type="PANTHER" id="PTHR30043">
    <property type="entry name" value="PHOSPHONATES TRANSPORT SYSTEM PERMEASE PROTEIN"/>
    <property type="match status" value="1"/>
</dbReference>
<accession>A0ABS1QR94</accession>
<evidence type="ECO:0000256" key="5">
    <source>
        <dbReference type="ARBA" id="ARBA00022989"/>
    </source>
</evidence>
<feature type="transmembrane region" description="Helical" evidence="7">
    <location>
        <begin position="201"/>
        <end position="219"/>
    </location>
</feature>
<dbReference type="InterPro" id="IPR005769">
    <property type="entry name" value="PhnE/PtxC"/>
</dbReference>
<sequence length="277" mass="30532">MSSHTQSMEQAPMSQPQRHWQRFTPLQRLSRYLVYLVIVSAFVISVRTVEVIPEFLFDAPQQMADMFARMWPLEWASYPATIHGALMETLHIATLGTLLCLLLAVPLALLNAGNVVASPWLNWLARFFLVSSRSVNSLVWALLFVAVFGPGVIAGVLAVALRSVGFVGKLLAEAIEEINMGSIEALRATGASTASVLLKGYWPQVMPAFFSIVLFRWDINVRESAVLGLVGAGGIGVVLSDAMNLFMWERVATILVSILVVVLLAEWLVVQVRKRLL</sequence>
<protein>
    <submittedName>
        <fullName evidence="9">Phosphonate ABC transporter, permease protein PhnE</fullName>
    </submittedName>
</protein>
<feature type="transmembrane region" description="Helical" evidence="7">
    <location>
        <begin position="226"/>
        <end position="246"/>
    </location>
</feature>
<dbReference type="PROSITE" id="PS50928">
    <property type="entry name" value="ABC_TM1"/>
    <property type="match status" value="1"/>
</dbReference>
<keyword evidence="6 7" id="KW-0472">Membrane</keyword>
<evidence type="ECO:0000256" key="6">
    <source>
        <dbReference type="ARBA" id="ARBA00023136"/>
    </source>
</evidence>
<evidence type="ECO:0000256" key="7">
    <source>
        <dbReference type="RuleBase" id="RU363032"/>
    </source>
</evidence>
<dbReference type="Pfam" id="PF00528">
    <property type="entry name" value="BPD_transp_1"/>
    <property type="match status" value="1"/>
</dbReference>
<evidence type="ECO:0000256" key="4">
    <source>
        <dbReference type="ARBA" id="ARBA00022692"/>
    </source>
</evidence>
<keyword evidence="4 7" id="KW-0812">Transmembrane</keyword>
<keyword evidence="3" id="KW-1003">Cell membrane</keyword>
<comment type="similarity">
    <text evidence="7">Belongs to the binding-protein-dependent transport system permease family.</text>
</comment>
<reference evidence="10" key="1">
    <citation type="submission" date="2021-01" db="EMBL/GenBank/DDBJ databases">
        <title>Genome public.</title>
        <authorList>
            <person name="Liu C."/>
            <person name="Sun Q."/>
        </authorList>
    </citation>
    <scope>NUCLEOTIDE SEQUENCE [LARGE SCALE GENOMIC DNA]</scope>
    <source>
        <strain evidence="10">CGMCC 1.18722</strain>
    </source>
</reference>
<keyword evidence="10" id="KW-1185">Reference proteome</keyword>
<evidence type="ECO:0000313" key="9">
    <source>
        <dbReference type="EMBL" id="MBL1376996.1"/>
    </source>
</evidence>
<evidence type="ECO:0000256" key="1">
    <source>
        <dbReference type="ARBA" id="ARBA00004651"/>
    </source>
</evidence>
<dbReference type="InterPro" id="IPR035906">
    <property type="entry name" value="MetI-like_sf"/>
</dbReference>
<dbReference type="InterPro" id="IPR000515">
    <property type="entry name" value="MetI-like"/>
</dbReference>
<dbReference type="Proteomes" id="UP000638570">
    <property type="component" value="Unassembled WGS sequence"/>
</dbReference>